<evidence type="ECO:0000313" key="4">
    <source>
        <dbReference type="Proteomes" id="UP000565207"/>
    </source>
</evidence>
<dbReference type="Gene3D" id="2.60.40.1930">
    <property type="match status" value="1"/>
</dbReference>
<dbReference type="InterPro" id="IPR041555">
    <property type="entry name" value="MG3"/>
</dbReference>
<name>A0A7K6NXR3_PEDTO</name>
<feature type="non-terminal residue" evidence="3">
    <location>
        <position position="1"/>
    </location>
</feature>
<dbReference type="AlphaFoldDB" id="A0A7K6NXR3"/>
<proteinExistence type="predicted"/>
<dbReference type="Proteomes" id="UP000565207">
    <property type="component" value="Unassembled WGS sequence"/>
</dbReference>
<keyword evidence="1" id="KW-0732">Signal</keyword>
<feature type="non-terminal residue" evidence="3">
    <location>
        <position position="422"/>
    </location>
</feature>
<dbReference type="PANTHER" id="PTHR11412">
    <property type="entry name" value="MACROGLOBULIN / COMPLEMENT"/>
    <property type="match status" value="1"/>
</dbReference>
<dbReference type="Pfam" id="PF17791">
    <property type="entry name" value="MG3"/>
    <property type="match status" value="1"/>
</dbReference>
<dbReference type="EMBL" id="VZRU01018992">
    <property type="protein sequence ID" value="NWW53847.1"/>
    <property type="molecule type" value="Genomic_DNA"/>
</dbReference>
<dbReference type="InterPro" id="IPR050473">
    <property type="entry name" value="A2M/Complement_sys"/>
</dbReference>
<feature type="domain" description="Macroglobulin" evidence="2">
    <location>
        <begin position="210"/>
        <end position="288"/>
    </location>
</feature>
<accession>A0A7K6NXR3</accession>
<evidence type="ECO:0000259" key="2">
    <source>
        <dbReference type="Pfam" id="PF17791"/>
    </source>
</evidence>
<feature type="chain" id="PRO_5029908735" evidence="1">
    <location>
        <begin position="24"/>
        <end position="422"/>
    </location>
</feature>
<gene>
    <name evidence="3" type="primary">A2m_2</name>
    <name evidence="3" type="ORF">PEDTOR_R14622</name>
</gene>
<keyword evidence="4" id="KW-1185">Reference proteome</keyword>
<dbReference type="PANTHER" id="PTHR11412:SF185">
    <property type="entry name" value="ALPHA-2-MACROGLOBULIN-LIKE PROTEIN 1"/>
    <property type="match status" value="1"/>
</dbReference>
<evidence type="ECO:0000313" key="3">
    <source>
        <dbReference type="EMBL" id="NWW53847.1"/>
    </source>
</evidence>
<organism evidence="3 4">
    <name type="scientific">Pedionomus torquatus</name>
    <name type="common">Plains-wanderer</name>
    <dbReference type="NCBI Taxonomy" id="227192"/>
    <lineage>
        <taxon>Eukaryota</taxon>
        <taxon>Metazoa</taxon>
        <taxon>Chordata</taxon>
        <taxon>Craniata</taxon>
        <taxon>Vertebrata</taxon>
        <taxon>Euteleostomi</taxon>
        <taxon>Archelosauria</taxon>
        <taxon>Archosauria</taxon>
        <taxon>Dinosauria</taxon>
        <taxon>Saurischia</taxon>
        <taxon>Theropoda</taxon>
        <taxon>Coelurosauria</taxon>
        <taxon>Aves</taxon>
        <taxon>Neognathae</taxon>
        <taxon>Neoaves</taxon>
        <taxon>Charadriiformes</taxon>
        <taxon>Pedionomidae</taxon>
        <taxon>Pedionomus</taxon>
    </lineage>
</organism>
<reference evidence="3 4" key="1">
    <citation type="submission" date="2019-09" db="EMBL/GenBank/DDBJ databases">
        <title>Bird 10,000 Genomes (B10K) Project - Family phase.</title>
        <authorList>
            <person name="Zhang G."/>
        </authorList>
    </citation>
    <scope>NUCLEOTIDE SEQUENCE [LARGE SCALE GENOMIC DNA]</scope>
    <source>
        <strain evidence="3">B10K-DU-029-80</strain>
        <tissue evidence="3">Muscle</tissue>
    </source>
</reference>
<feature type="signal peptide" evidence="1">
    <location>
        <begin position="1"/>
        <end position="23"/>
    </location>
</feature>
<evidence type="ECO:0000256" key="1">
    <source>
        <dbReference type="SAM" id="SignalP"/>
    </source>
</evidence>
<sequence length="422" mass="47025">MGSAAALPSLLLCILHLTAGASAEPRYMVFFPSVLYYPHPGKVHIHLMDLEEPVRVTLHLESRHNIPNLTLEAQGNDILQLNWPRFSNISTPLDEAAFLHVSIQGGSLQVSEERTVLVKSLELGILVQTDKDFYRPGQTGPHLQQARADIACLHVQDPWGNLVAQWRKVKPLQGIVDLSFPLAVNATLGMYIIEVMEKRHVFEVKKYRPPLFEVLIQLPRVVMTKDMIPLDVCGWDPSGKPFWGRVEAMLCQDIFLQASEEICAEFRGQTGKNGCFSTEVPASSFNLTSLHEAGFCASALLLEEGTHEHSHDNSQPVISLGVAAALQLNCSSPLRASVSAPQGELKDDPPASEHEGKKYFNYLSDYHYLLPVSSPNKSFLVIRKVEHNLPCGQPQKLWVDYLFDEKATGTELQRMDVVFLVS</sequence>
<comment type="caution">
    <text evidence="3">The sequence shown here is derived from an EMBL/GenBank/DDBJ whole genome shotgun (WGS) entry which is preliminary data.</text>
</comment>
<protein>
    <submittedName>
        <fullName evidence="3">A2MG protein</fullName>
    </submittedName>
</protein>